<dbReference type="eggNOG" id="COG2963">
    <property type="taxonomic scope" value="Bacteria"/>
</dbReference>
<dbReference type="AlphaFoldDB" id="U6REB3"/>
<dbReference type="STRING" id="1121098.HMPREF1534_02548"/>
<dbReference type="NCBIfam" id="NF047593">
    <property type="entry name" value="IS66_ISAeme5_TnpA"/>
    <property type="match status" value="1"/>
</dbReference>
<evidence type="ECO:0008006" key="3">
    <source>
        <dbReference type="Google" id="ProtNLM"/>
    </source>
</evidence>
<sequence length="122" mass="13974">MKRIMSKEEFLSVYERQQASGLTIKDFCENETYSSSCFHYWKKKFGLSRTYTSHPDRVPDDTFIPLGLYRRGNLPSGTASSKRLETESLGSAPNILLIKYVNIKICLVLIQILEFEPAGIVF</sequence>
<dbReference type="GeneID" id="79829351"/>
<accession>U6REB3</accession>
<dbReference type="PATRIC" id="fig|1121098.3.peg.2584"/>
<keyword evidence="2" id="KW-1185">Reference proteome</keyword>
<dbReference type="EMBL" id="AQHY01000028">
    <property type="protein sequence ID" value="EOA54076.1"/>
    <property type="molecule type" value="Genomic_DNA"/>
</dbReference>
<dbReference type="RefSeq" id="WP_005941695.1">
    <property type="nucleotide sequence ID" value="NZ_KB890326.1"/>
</dbReference>
<comment type="caution">
    <text evidence="1">The sequence shown here is derived from an EMBL/GenBank/DDBJ whole genome shotgun (WGS) entry which is preliminary data.</text>
</comment>
<dbReference type="HOGENOM" id="CLU_153852_0_0_10"/>
<organism evidence="1 2">
    <name type="scientific">Phocaeicola massiliensis B84634 = Timone 84634 = DSM 17679 = JCM 13223</name>
    <dbReference type="NCBI Taxonomy" id="1121098"/>
    <lineage>
        <taxon>Bacteria</taxon>
        <taxon>Pseudomonadati</taxon>
        <taxon>Bacteroidota</taxon>
        <taxon>Bacteroidia</taxon>
        <taxon>Bacteroidales</taxon>
        <taxon>Bacteroidaceae</taxon>
        <taxon>Phocaeicola</taxon>
    </lineage>
</organism>
<gene>
    <name evidence="1" type="ORF">HMPREF1534_02548</name>
</gene>
<protein>
    <recommendedName>
        <fullName evidence="3">Transposase</fullName>
    </recommendedName>
</protein>
<evidence type="ECO:0000313" key="1">
    <source>
        <dbReference type="EMBL" id="EOA54076.1"/>
    </source>
</evidence>
<dbReference type="Proteomes" id="UP000017831">
    <property type="component" value="Unassembled WGS sequence"/>
</dbReference>
<name>U6REB3_9BACT</name>
<proteinExistence type="predicted"/>
<reference evidence="1 2" key="1">
    <citation type="submission" date="2013-04" db="EMBL/GenBank/DDBJ databases">
        <title>The Genome Sequence of Bacteroides massiliensis DSM 17679.</title>
        <authorList>
            <consortium name="The Broad Institute Genomics Platform"/>
            <person name="Earl A."/>
            <person name="Ward D."/>
            <person name="Feldgarden M."/>
            <person name="Gevers D."/>
            <person name="Martens E."/>
            <person name="Fenner L."/>
            <person name="Roux V."/>
            <person name="Mallet M.N."/>
            <person name="Raoult D."/>
            <person name="Walker B."/>
            <person name="Young S."/>
            <person name="Zeng Q."/>
            <person name="Gargeya S."/>
            <person name="Fitzgerald M."/>
            <person name="Haas B."/>
            <person name="Abouelleil A."/>
            <person name="Allen A.W."/>
            <person name="Alvarado L."/>
            <person name="Arachchi H.M."/>
            <person name="Berlin A.M."/>
            <person name="Chapman S.B."/>
            <person name="Gainer-Dewar J."/>
            <person name="Goldberg J."/>
            <person name="Griggs A."/>
            <person name="Gujja S."/>
            <person name="Hansen M."/>
            <person name="Howarth C."/>
            <person name="Imamovic A."/>
            <person name="Ireland A."/>
            <person name="Larimer J."/>
            <person name="McCowan C."/>
            <person name="Murphy C."/>
            <person name="Pearson M."/>
            <person name="Poon T.W."/>
            <person name="Priest M."/>
            <person name="Roberts A."/>
            <person name="Saif S."/>
            <person name="Shea T."/>
            <person name="Sisk P."/>
            <person name="Sykes S."/>
            <person name="Wortman J."/>
            <person name="Nusbaum C."/>
            <person name="Birren B."/>
        </authorList>
    </citation>
    <scope>NUCLEOTIDE SEQUENCE [LARGE SCALE GENOMIC DNA]</scope>
    <source>
        <strain evidence="2">B84634 / Timone 84634 / DSM 17679 / JCM 13223</strain>
    </source>
</reference>
<evidence type="ECO:0000313" key="2">
    <source>
        <dbReference type="Proteomes" id="UP000017831"/>
    </source>
</evidence>